<organism evidence="1 2">
    <name type="scientific">Vararia minispora EC-137</name>
    <dbReference type="NCBI Taxonomy" id="1314806"/>
    <lineage>
        <taxon>Eukaryota</taxon>
        <taxon>Fungi</taxon>
        <taxon>Dikarya</taxon>
        <taxon>Basidiomycota</taxon>
        <taxon>Agaricomycotina</taxon>
        <taxon>Agaricomycetes</taxon>
        <taxon>Russulales</taxon>
        <taxon>Lachnocladiaceae</taxon>
        <taxon>Vararia</taxon>
    </lineage>
</organism>
<sequence length="625" mass="65942">MKSWHVSLALALVHASVVFAQGSVLTPQQPQDAGSPGAFKIVGNSLVSAQQLFLGTEDQVYFIDKAEANPATVGGHSAWMSEYSLSSNMARTMELTTNAFCAGGGVLGNGTWVNVGGGVEAVSESAVAGGSSLRLLTPCDDGSCEWHITANLSTERRYPTVETLEDGTLLIMGGCKSCDFINNANSANPTYEIFPSLPALGPDGAYSPSLSIANPVFSPFLNSTLPANLYPLTFLLPSGRLLVQANRKTAIIDHRAGTEELLGDVPDAVRTYPASASVVLLPLTPRNRWEATIMFCGGSNISDDEWTNNLAQAPASKSCVQITPDVSGQYDHTDSLPEGRTMGNLILLPTGQVMLLNGANSGIAGIGNASWAVGQSYADHPILEPLLFDPEAPKGQRWSRANLSASTVPRMYPSSATLLPDGAILVAGSNPNFDYTNSPSVPYETEYRIEKLYPSYFDRRRPEPHGLPTVLTYGGSWFDVELSPDDYFHDPKHTKGAKVVVMRTGFSTHAQNMGQRLIELENTVSIDGGGVAVLHVAQVPPNPAAFPPGPAFLFVVVDGVPSIGVMVTVGSGRLGPQELSAPATLPPGVGANLVTNAKASAGHKPRDFERVVGMCVAGVLGALLA</sequence>
<accession>A0ACB8QDL8</accession>
<proteinExistence type="predicted"/>
<keyword evidence="2" id="KW-1185">Reference proteome</keyword>
<comment type="caution">
    <text evidence="1">The sequence shown here is derived from an EMBL/GenBank/DDBJ whole genome shotgun (WGS) entry which is preliminary data.</text>
</comment>
<protein>
    <submittedName>
        <fullName evidence="1">Glyoxal oxidase N-terminus-domain-containing protein</fullName>
    </submittedName>
</protein>
<gene>
    <name evidence="1" type="ORF">K488DRAFT_56480</name>
</gene>
<reference evidence="1" key="2">
    <citation type="journal article" date="2022" name="New Phytol.">
        <title>Evolutionary transition to the ectomycorrhizal habit in the genomes of a hyperdiverse lineage of mushroom-forming fungi.</title>
        <authorList>
            <person name="Looney B."/>
            <person name="Miyauchi S."/>
            <person name="Morin E."/>
            <person name="Drula E."/>
            <person name="Courty P.E."/>
            <person name="Kohler A."/>
            <person name="Kuo A."/>
            <person name="LaButti K."/>
            <person name="Pangilinan J."/>
            <person name="Lipzen A."/>
            <person name="Riley R."/>
            <person name="Andreopoulos W."/>
            <person name="He G."/>
            <person name="Johnson J."/>
            <person name="Nolan M."/>
            <person name="Tritt A."/>
            <person name="Barry K.W."/>
            <person name="Grigoriev I.V."/>
            <person name="Nagy L.G."/>
            <person name="Hibbett D."/>
            <person name="Henrissat B."/>
            <person name="Matheny P.B."/>
            <person name="Labbe J."/>
            <person name="Martin F.M."/>
        </authorList>
    </citation>
    <scope>NUCLEOTIDE SEQUENCE</scope>
    <source>
        <strain evidence="1">EC-137</strain>
    </source>
</reference>
<evidence type="ECO:0000313" key="2">
    <source>
        <dbReference type="Proteomes" id="UP000814128"/>
    </source>
</evidence>
<name>A0ACB8QDL8_9AGAM</name>
<reference evidence="1" key="1">
    <citation type="submission" date="2021-02" db="EMBL/GenBank/DDBJ databases">
        <authorList>
            <consortium name="DOE Joint Genome Institute"/>
            <person name="Ahrendt S."/>
            <person name="Looney B.P."/>
            <person name="Miyauchi S."/>
            <person name="Morin E."/>
            <person name="Drula E."/>
            <person name="Courty P.E."/>
            <person name="Chicoki N."/>
            <person name="Fauchery L."/>
            <person name="Kohler A."/>
            <person name="Kuo A."/>
            <person name="Labutti K."/>
            <person name="Pangilinan J."/>
            <person name="Lipzen A."/>
            <person name="Riley R."/>
            <person name="Andreopoulos W."/>
            <person name="He G."/>
            <person name="Johnson J."/>
            <person name="Barry K.W."/>
            <person name="Grigoriev I.V."/>
            <person name="Nagy L."/>
            <person name="Hibbett D."/>
            <person name="Henrissat B."/>
            <person name="Matheny P.B."/>
            <person name="Labbe J."/>
            <person name="Martin F."/>
        </authorList>
    </citation>
    <scope>NUCLEOTIDE SEQUENCE</scope>
    <source>
        <strain evidence="1">EC-137</strain>
    </source>
</reference>
<evidence type="ECO:0000313" key="1">
    <source>
        <dbReference type="EMBL" id="KAI0029391.1"/>
    </source>
</evidence>
<dbReference type="Proteomes" id="UP000814128">
    <property type="component" value="Unassembled WGS sequence"/>
</dbReference>
<dbReference type="EMBL" id="MU273679">
    <property type="protein sequence ID" value="KAI0029391.1"/>
    <property type="molecule type" value="Genomic_DNA"/>
</dbReference>